<dbReference type="PROSITE" id="PS00583">
    <property type="entry name" value="PFKB_KINASES_1"/>
    <property type="match status" value="1"/>
</dbReference>
<dbReference type="Gene3D" id="3.40.50.620">
    <property type="entry name" value="HUPs"/>
    <property type="match status" value="1"/>
</dbReference>
<feature type="domain" description="Carbohydrate kinase PfkB" evidence="17">
    <location>
        <begin position="10"/>
        <end position="300"/>
    </location>
</feature>
<evidence type="ECO:0000256" key="1">
    <source>
        <dbReference type="ARBA" id="ARBA00002319"/>
    </source>
</evidence>
<keyword evidence="11 16" id="KW-0119">Carbohydrate metabolism</keyword>
<evidence type="ECO:0000256" key="10">
    <source>
        <dbReference type="ARBA" id="ARBA00023268"/>
    </source>
</evidence>
<dbReference type="InterPro" id="IPR011611">
    <property type="entry name" value="PfkB_dom"/>
</dbReference>
<feature type="region of interest" description="Ribokinase" evidence="16">
    <location>
        <begin position="1"/>
        <end position="314"/>
    </location>
</feature>
<gene>
    <name evidence="16" type="primary">hldE</name>
    <name evidence="19" type="ORF">DM484_16615</name>
</gene>
<dbReference type="InterPro" id="IPR004821">
    <property type="entry name" value="Cyt_trans-like"/>
</dbReference>
<dbReference type="GO" id="GO:0033786">
    <property type="term" value="F:heptose-1-phosphate adenylyltransferase activity"/>
    <property type="evidence" value="ECO:0007669"/>
    <property type="project" value="UniProtKB-UniRule"/>
</dbReference>
<organism evidence="19 20">
    <name type="scientific">Candidatus Methylumidiphilus alinenensis</name>
    <dbReference type="NCBI Taxonomy" id="2202197"/>
    <lineage>
        <taxon>Bacteria</taxon>
        <taxon>Pseudomonadati</taxon>
        <taxon>Pseudomonadota</taxon>
        <taxon>Gammaproteobacteria</taxon>
        <taxon>Methylococcales</taxon>
        <taxon>Candidatus Methylumidiphilus</taxon>
    </lineage>
</organism>
<evidence type="ECO:0000256" key="16">
    <source>
        <dbReference type="HAMAP-Rule" id="MF_01603"/>
    </source>
</evidence>
<dbReference type="InterPro" id="IPR023030">
    <property type="entry name" value="Bifunc_HldE"/>
</dbReference>
<evidence type="ECO:0000259" key="18">
    <source>
        <dbReference type="Pfam" id="PF01467"/>
    </source>
</evidence>
<dbReference type="Pfam" id="PF00294">
    <property type="entry name" value="PfkB"/>
    <property type="match status" value="1"/>
</dbReference>
<dbReference type="AlphaFoldDB" id="A0A2W4T134"/>
<dbReference type="EMBL" id="QJPH01000359">
    <property type="protein sequence ID" value="PZN76457.1"/>
    <property type="molecule type" value="Genomic_DNA"/>
</dbReference>
<evidence type="ECO:0000256" key="8">
    <source>
        <dbReference type="ARBA" id="ARBA00022777"/>
    </source>
</evidence>
<dbReference type="GO" id="GO:0033785">
    <property type="term" value="F:heptose 7-phosphate kinase activity"/>
    <property type="evidence" value="ECO:0007669"/>
    <property type="project" value="UniProtKB-UniRule"/>
</dbReference>
<name>A0A2W4T134_9GAMM</name>
<evidence type="ECO:0000256" key="7">
    <source>
        <dbReference type="ARBA" id="ARBA00022741"/>
    </source>
</evidence>
<evidence type="ECO:0000256" key="3">
    <source>
        <dbReference type="ARBA" id="ARBA00004713"/>
    </source>
</evidence>
<dbReference type="NCBIfam" id="TIGR02199">
    <property type="entry name" value="rfaE_dom_II"/>
    <property type="match status" value="1"/>
</dbReference>
<dbReference type="NCBIfam" id="TIGR02198">
    <property type="entry name" value="rfaE_dom_I"/>
    <property type="match status" value="1"/>
</dbReference>
<dbReference type="PANTHER" id="PTHR46969:SF1">
    <property type="entry name" value="BIFUNCTIONAL PROTEIN HLDE"/>
    <property type="match status" value="1"/>
</dbReference>
<feature type="region of interest" description="Cytidylyltransferase" evidence="16">
    <location>
        <begin position="342"/>
        <end position="473"/>
    </location>
</feature>
<comment type="catalytic activity">
    <reaction evidence="13 16">
        <text>D-glycero-beta-D-manno-heptose 7-phosphate + ATP = D-glycero-beta-D-manno-heptose 1,7-bisphosphate + ADP + H(+)</text>
        <dbReference type="Rhea" id="RHEA:27473"/>
        <dbReference type="ChEBI" id="CHEBI:15378"/>
        <dbReference type="ChEBI" id="CHEBI:30616"/>
        <dbReference type="ChEBI" id="CHEBI:60204"/>
        <dbReference type="ChEBI" id="CHEBI:60208"/>
        <dbReference type="ChEBI" id="CHEBI:456216"/>
        <dbReference type="EC" id="2.7.1.167"/>
    </reaction>
</comment>
<dbReference type="GO" id="GO:0005524">
    <property type="term" value="F:ATP binding"/>
    <property type="evidence" value="ECO:0007669"/>
    <property type="project" value="UniProtKB-UniRule"/>
</dbReference>
<evidence type="ECO:0000256" key="4">
    <source>
        <dbReference type="ARBA" id="ARBA00011738"/>
    </source>
</evidence>
<evidence type="ECO:0000256" key="14">
    <source>
        <dbReference type="ARBA" id="ARBA00060955"/>
    </source>
</evidence>
<comment type="function">
    <text evidence="2 16">Catalyzes the ADP transfer from ATP to D-glycero-beta-D-manno-heptose 1-phosphate, yielding ADP-D-glycero-beta-D-manno-heptose.</text>
</comment>
<keyword evidence="5 16" id="KW-0808">Transferase</keyword>
<evidence type="ECO:0000256" key="9">
    <source>
        <dbReference type="ARBA" id="ARBA00022840"/>
    </source>
</evidence>
<evidence type="ECO:0000256" key="11">
    <source>
        <dbReference type="ARBA" id="ARBA00023277"/>
    </source>
</evidence>
<evidence type="ECO:0000256" key="13">
    <source>
        <dbReference type="ARBA" id="ARBA00052873"/>
    </source>
</evidence>
<comment type="subunit">
    <text evidence="4 16">Homodimer.</text>
</comment>
<evidence type="ECO:0000313" key="20">
    <source>
        <dbReference type="Proteomes" id="UP000249396"/>
    </source>
</evidence>
<dbReference type="UniPathway" id="UPA00356">
    <property type="reaction ID" value="UER00437"/>
</dbReference>
<dbReference type="NCBIfam" id="TIGR00125">
    <property type="entry name" value="cyt_tran_rel"/>
    <property type="match status" value="1"/>
</dbReference>
<evidence type="ECO:0000259" key="17">
    <source>
        <dbReference type="Pfam" id="PF00294"/>
    </source>
</evidence>
<sequence>MRLPDFKTASVLVVGDLMLDRYWQGTASRISPEAPVPIVHIKENQERVGGAANVALNISALGGHAKVMGYCGQDEAGDSLIALLGKAGIDCNVFRQEDFPTITKVRILSRHQQLIRLDFEDSFWDVDATPLLDAFQGQLAHAAVVVLSDYGKGTLAAVREMIELCRVAGKPVLVDPKGSDFDKYRHADLLTPNLAEFEAVAGKCRNQAELEEKGKALLERLELGALLVTRGEDGMSLLRPGFAPLHLPTKAMEVFDVTGAGDTVISVLAAALAAGCPLSESTSLSNLAAGIVVGKIGAASVSADELDYALLGSKAHHRGVIDLDRLEEYLQTARRAGEKVVLTNGCFDILHPGHVHYLQQAKEFGNRLVVLVNSDESVRRLKGQGRPVNSLEYRMAILAALECVDWVAAFDEDTPRNVICRLLPDVLVKGGDYADISAIAGHDCVLANGGEVRLLNFVEGFSTTAVIEKLRNG</sequence>
<reference evidence="19 20" key="1">
    <citation type="journal article" date="2018" name="Aquat. Microb. Ecol.">
        <title>Gammaproteobacterial methanotrophs dominate.</title>
        <authorList>
            <person name="Rissanen A.J."/>
            <person name="Saarenheimo J."/>
            <person name="Tiirola M."/>
            <person name="Peura S."/>
            <person name="Aalto S.L."/>
            <person name="Karvinen A."/>
            <person name="Nykanen H."/>
        </authorList>
    </citation>
    <scope>NUCLEOTIDE SEQUENCE [LARGE SCALE GENOMIC DNA]</scope>
    <source>
        <strain evidence="19">AMbin10</strain>
    </source>
</reference>
<protein>
    <recommendedName>
        <fullName evidence="16">Bifunctional protein HldE</fullName>
    </recommendedName>
    <domain>
        <recommendedName>
            <fullName evidence="16">D-beta-D-heptose 7-phosphate kinase</fullName>
            <ecNumber evidence="16">2.7.1.167</ecNumber>
        </recommendedName>
        <alternativeName>
            <fullName evidence="16">D-beta-D-heptose 7-phosphotransferase</fullName>
        </alternativeName>
        <alternativeName>
            <fullName evidence="16">D-glycero-beta-D-manno-heptose-7-phosphate kinase</fullName>
        </alternativeName>
    </domain>
    <domain>
        <recommendedName>
            <fullName evidence="16">D-beta-D-heptose 1-phosphate adenylyltransferase</fullName>
            <ecNumber evidence="16">2.7.7.70</ecNumber>
        </recommendedName>
        <alternativeName>
            <fullName evidence="16">D-glycero-beta-D-manno-heptose 1-phosphate adenylyltransferase</fullName>
        </alternativeName>
    </domain>
</protein>
<dbReference type="EC" id="2.7.1.167" evidence="16"/>
<dbReference type="Pfam" id="PF01467">
    <property type="entry name" value="CTP_transf_like"/>
    <property type="match status" value="1"/>
</dbReference>
<comment type="pathway">
    <text evidence="3">Bacterial outer membrane biogenesis; LPS core biosynthesis.</text>
</comment>
<comment type="caution">
    <text evidence="19">The sequence shown here is derived from an EMBL/GenBank/DDBJ whole genome shotgun (WGS) entry which is preliminary data.</text>
</comment>
<dbReference type="InterPro" id="IPR014729">
    <property type="entry name" value="Rossmann-like_a/b/a_fold"/>
</dbReference>
<dbReference type="FunFam" id="3.40.50.620:FF:000028">
    <property type="entry name" value="Bifunctional protein HldE"/>
    <property type="match status" value="1"/>
</dbReference>
<feature type="binding site" evidence="16">
    <location>
        <begin position="193"/>
        <end position="196"/>
    </location>
    <ligand>
        <name>ATP</name>
        <dbReference type="ChEBI" id="CHEBI:30616"/>
    </ligand>
</feature>
<evidence type="ECO:0000256" key="6">
    <source>
        <dbReference type="ARBA" id="ARBA00022695"/>
    </source>
</evidence>
<dbReference type="InterPro" id="IPR011913">
    <property type="entry name" value="RfaE_dom_I"/>
</dbReference>
<dbReference type="SUPFAM" id="SSF52374">
    <property type="entry name" value="Nucleotidylyl transferase"/>
    <property type="match status" value="1"/>
</dbReference>
<dbReference type="GO" id="GO:0009244">
    <property type="term" value="P:lipopolysaccharide core region biosynthetic process"/>
    <property type="evidence" value="ECO:0007669"/>
    <property type="project" value="UniProtKB-UniPathway"/>
</dbReference>
<comment type="pathway">
    <text evidence="16">Nucleotide-sugar biosynthesis; ADP-L-glycero-beta-D-manno-heptose biosynthesis; ADP-L-glycero-beta-D-manno-heptose from D-glycero-beta-D-manno-heptose 7-phosphate: step 1/4.</text>
</comment>
<evidence type="ECO:0000256" key="12">
    <source>
        <dbReference type="ARBA" id="ARBA00047428"/>
    </source>
</evidence>
<keyword evidence="9 16" id="KW-0067">ATP-binding</keyword>
<keyword evidence="10 16" id="KW-0511">Multifunctional enzyme</keyword>
<dbReference type="CDD" id="cd01172">
    <property type="entry name" value="RfaE_like"/>
    <property type="match status" value="1"/>
</dbReference>
<dbReference type="NCBIfam" id="NF008454">
    <property type="entry name" value="PRK11316.1"/>
    <property type="match status" value="1"/>
</dbReference>
<comment type="similarity">
    <text evidence="14 16">In the N-terminal section; belongs to the carbohydrate kinase PfkB family.</text>
</comment>
<dbReference type="GO" id="GO:0097171">
    <property type="term" value="P:ADP-L-glycero-beta-D-manno-heptose biosynthetic process"/>
    <property type="evidence" value="ECO:0007669"/>
    <property type="project" value="UniProtKB-UniPathway"/>
</dbReference>
<dbReference type="GO" id="GO:0016773">
    <property type="term" value="F:phosphotransferase activity, alcohol group as acceptor"/>
    <property type="evidence" value="ECO:0007669"/>
    <property type="project" value="InterPro"/>
</dbReference>
<dbReference type="FunFam" id="3.40.1190.20:FF:000002">
    <property type="entry name" value="Bifunctional protein HldE"/>
    <property type="match status" value="1"/>
</dbReference>
<dbReference type="SUPFAM" id="SSF53613">
    <property type="entry name" value="Ribokinase-like"/>
    <property type="match status" value="1"/>
</dbReference>
<dbReference type="HAMAP" id="MF_01603">
    <property type="entry name" value="HldE"/>
    <property type="match status" value="1"/>
</dbReference>
<feature type="domain" description="Cytidyltransferase-like" evidence="18">
    <location>
        <begin position="342"/>
        <end position="433"/>
    </location>
</feature>
<dbReference type="InterPro" id="IPR011914">
    <property type="entry name" value="RfaE_dom_II"/>
</dbReference>
<evidence type="ECO:0000313" key="19">
    <source>
        <dbReference type="EMBL" id="PZN76457.1"/>
    </source>
</evidence>
<dbReference type="Proteomes" id="UP000249396">
    <property type="component" value="Unassembled WGS sequence"/>
</dbReference>
<comment type="catalytic activity">
    <reaction evidence="12 16">
        <text>D-glycero-beta-D-manno-heptose 1-phosphate + ATP + H(+) = ADP-D-glycero-beta-D-manno-heptose + diphosphate</text>
        <dbReference type="Rhea" id="RHEA:27465"/>
        <dbReference type="ChEBI" id="CHEBI:15378"/>
        <dbReference type="ChEBI" id="CHEBI:30616"/>
        <dbReference type="ChEBI" id="CHEBI:33019"/>
        <dbReference type="ChEBI" id="CHEBI:59967"/>
        <dbReference type="ChEBI" id="CHEBI:61593"/>
        <dbReference type="EC" id="2.7.7.70"/>
    </reaction>
</comment>
<keyword evidence="6 16" id="KW-0548">Nucleotidyltransferase</keyword>
<dbReference type="GO" id="GO:0005829">
    <property type="term" value="C:cytosol"/>
    <property type="evidence" value="ECO:0007669"/>
    <property type="project" value="TreeGrafter"/>
</dbReference>
<comment type="function">
    <text evidence="1 16">Catalyzes the phosphorylation of D-glycero-D-manno-heptose 7-phosphate at the C-1 position to selectively form D-glycero-beta-D-manno-heptose-1,7-bisphosphate.</text>
</comment>
<dbReference type="EC" id="2.7.7.70" evidence="16"/>
<dbReference type="Gene3D" id="3.40.1190.20">
    <property type="match status" value="1"/>
</dbReference>
<dbReference type="UniPathway" id="UPA00958"/>
<comment type="pathway">
    <text evidence="16">Nucleotide-sugar biosynthesis; ADP-L-glycero-beta-D-manno-heptose biosynthesis; ADP-L-glycero-beta-D-manno-heptose from D-glycero-beta-D-manno-heptose 7-phosphate: step 3/4.</text>
</comment>
<evidence type="ECO:0000256" key="2">
    <source>
        <dbReference type="ARBA" id="ARBA00003753"/>
    </source>
</evidence>
<accession>A0A2W4T134</accession>
<evidence type="ECO:0000256" key="15">
    <source>
        <dbReference type="ARBA" id="ARBA00061122"/>
    </source>
</evidence>
<keyword evidence="8 16" id="KW-0418">Kinase</keyword>
<keyword evidence="7 16" id="KW-0547">Nucleotide-binding</keyword>
<dbReference type="PANTHER" id="PTHR46969">
    <property type="entry name" value="BIFUNCTIONAL PROTEIN HLDE"/>
    <property type="match status" value="1"/>
</dbReference>
<evidence type="ECO:0000256" key="5">
    <source>
        <dbReference type="ARBA" id="ARBA00022679"/>
    </source>
</evidence>
<dbReference type="InterPro" id="IPR029056">
    <property type="entry name" value="Ribokinase-like"/>
</dbReference>
<comment type="similarity">
    <text evidence="15 16">In the C-terminal section; belongs to the cytidylyltransferase family.</text>
</comment>
<proteinExistence type="inferred from homology"/>
<feature type="active site" evidence="16">
    <location>
        <position position="262"/>
    </location>
</feature>
<dbReference type="InterPro" id="IPR002173">
    <property type="entry name" value="Carboh/pur_kinase_PfkB_CS"/>
</dbReference>